<evidence type="ECO:0000256" key="2">
    <source>
        <dbReference type="ARBA" id="ARBA00011738"/>
    </source>
</evidence>
<proteinExistence type="inferred from homology"/>
<keyword evidence="16" id="KW-1185">Reference proteome</keyword>
<feature type="transmembrane region" description="Helical" evidence="14">
    <location>
        <begin position="314"/>
        <end position="334"/>
    </location>
</feature>
<comment type="subunit">
    <text evidence="2">Homodimer.</text>
</comment>
<dbReference type="PANTHER" id="PTHR33843">
    <property type="entry name" value="ASCORBATE-SPECIFIC PTS SYSTEM EIIC COMPONENT"/>
    <property type="match status" value="1"/>
</dbReference>
<dbReference type="NCBIfam" id="NF006922">
    <property type="entry name" value="PRK09410.1-5"/>
    <property type="match status" value="1"/>
</dbReference>
<protein>
    <recommendedName>
        <fullName evidence="12">Ascorbate-specific PTS system EIIC component</fullName>
    </recommendedName>
    <alternativeName>
        <fullName evidence="13">Ascorbate-specific permease IIC component UlaA</fullName>
    </alternativeName>
</protein>
<organism evidence="15 16">
    <name type="scientific">Lysinibacillus contaminans</name>
    <dbReference type="NCBI Taxonomy" id="1293441"/>
    <lineage>
        <taxon>Bacteria</taxon>
        <taxon>Bacillati</taxon>
        <taxon>Bacillota</taxon>
        <taxon>Bacilli</taxon>
        <taxon>Bacillales</taxon>
        <taxon>Bacillaceae</taxon>
        <taxon>Lysinibacillus</taxon>
    </lineage>
</organism>
<feature type="transmembrane region" description="Helical" evidence="14">
    <location>
        <begin position="91"/>
        <end position="110"/>
    </location>
</feature>
<comment type="caution">
    <text evidence="15">The sequence shown here is derived from an EMBL/GenBank/DDBJ whole genome shotgun (WGS) entry which is preliminary data.</text>
</comment>
<comment type="similarity">
    <text evidence="11">Belongs to the UlaA family.</text>
</comment>
<comment type="subcellular location">
    <subcellularLocation>
        <location evidence="1">Cell membrane</location>
        <topology evidence="1">Multi-pass membrane protein</topology>
    </subcellularLocation>
</comment>
<evidence type="ECO:0000256" key="9">
    <source>
        <dbReference type="ARBA" id="ARBA00023136"/>
    </source>
</evidence>
<evidence type="ECO:0000256" key="7">
    <source>
        <dbReference type="ARBA" id="ARBA00022692"/>
    </source>
</evidence>
<keyword evidence="5" id="KW-0762">Sugar transport</keyword>
<evidence type="ECO:0000256" key="6">
    <source>
        <dbReference type="ARBA" id="ARBA00022683"/>
    </source>
</evidence>
<comment type="function">
    <text evidence="10">The phosphoenolpyruvate-dependent sugar phosphotransferase system (sugar PTS), a major carbohydrate active transport system, catalyzes the phosphorylation of incoming sugar substrates concomitantly with their translocation across the cell membrane. The enzyme II UlaABC PTS system is involved in ascorbate transport.</text>
</comment>
<keyword evidence="8 14" id="KW-1133">Transmembrane helix</keyword>
<gene>
    <name evidence="15" type="ORF">AEA09_12075</name>
</gene>
<evidence type="ECO:0000256" key="4">
    <source>
        <dbReference type="ARBA" id="ARBA00022475"/>
    </source>
</evidence>
<evidence type="ECO:0000256" key="14">
    <source>
        <dbReference type="SAM" id="Phobius"/>
    </source>
</evidence>
<keyword evidence="3" id="KW-0813">Transport</keyword>
<evidence type="ECO:0000256" key="12">
    <source>
        <dbReference type="ARBA" id="ARBA00039702"/>
    </source>
</evidence>
<feature type="transmembrane region" description="Helical" evidence="14">
    <location>
        <begin position="6"/>
        <end position="27"/>
    </location>
</feature>
<evidence type="ECO:0000256" key="13">
    <source>
        <dbReference type="ARBA" id="ARBA00042859"/>
    </source>
</evidence>
<dbReference type="InterPro" id="IPR004703">
    <property type="entry name" value="PTS_sugar-sp_permease"/>
</dbReference>
<dbReference type="NCBIfam" id="NF006920">
    <property type="entry name" value="PRK09410.1-2"/>
    <property type="match status" value="1"/>
</dbReference>
<keyword evidence="6" id="KW-0598">Phosphotransferase system</keyword>
<reference evidence="16" key="1">
    <citation type="submission" date="2015-07" db="EMBL/GenBank/DDBJ databases">
        <title>Fjat-14205 dsm 2895.</title>
        <authorList>
            <person name="Liu B."/>
            <person name="Wang J."/>
            <person name="Zhu Y."/>
            <person name="Liu G."/>
            <person name="Chen Q."/>
            <person name="Chen Z."/>
            <person name="Lan J."/>
            <person name="Che J."/>
            <person name="Ge C."/>
            <person name="Shi H."/>
            <person name="Pan Z."/>
            <person name="Liu X."/>
        </authorList>
    </citation>
    <scope>NUCLEOTIDE SEQUENCE [LARGE SCALE GENOMIC DNA]</scope>
    <source>
        <strain evidence="16">DSM 25560</strain>
    </source>
</reference>
<dbReference type="Proteomes" id="UP000050668">
    <property type="component" value="Unassembled WGS sequence"/>
</dbReference>
<evidence type="ECO:0000256" key="5">
    <source>
        <dbReference type="ARBA" id="ARBA00022597"/>
    </source>
</evidence>
<dbReference type="RefSeq" id="WP_053584075.1">
    <property type="nucleotide sequence ID" value="NZ_LGRV01000003.1"/>
</dbReference>
<keyword evidence="9 14" id="KW-0472">Membrane</keyword>
<keyword evidence="7 14" id="KW-0812">Transmembrane</keyword>
<feature type="transmembrane region" description="Helical" evidence="14">
    <location>
        <begin position="144"/>
        <end position="165"/>
    </location>
</feature>
<dbReference type="InterPro" id="IPR051562">
    <property type="entry name" value="Ascorbate-PTS_EIIC"/>
</dbReference>
<evidence type="ECO:0000256" key="11">
    <source>
        <dbReference type="ARBA" id="ARBA00038218"/>
    </source>
</evidence>
<keyword evidence="4" id="KW-1003">Cell membrane</keyword>
<name>A0ABR5K2R3_9BACI</name>
<dbReference type="NCBIfam" id="NF009553">
    <property type="entry name" value="PRK12997.1-5"/>
    <property type="match status" value="1"/>
</dbReference>
<evidence type="ECO:0000256" key="1">
    <source>
        <dbReference type="ARBA" id="ARBA00004651"/>
    </source>
</evidence>
<feature type="transmembrane region" description="Helical" evidence="14">
    <location>
        <begin position="222"/>
        <end position="243"/>
    </location>
</feature>
<feature type="transmembrane region" description="Helical" evidence="14">
    <location>
        <begin position="39"/>
        <end position="60"/>
    </location>
</feature>
<feature type="transmembrane region" description="Helical" evidence="14">
    <location>
        <begin position="255"/>
        <end position="280"/>
    </location>
</feature>
<feature type="transmembrane region" description="Helical" evidence="14">
    <location>
        <begin position="403"/>
        <end position="420"/>
    </location>
</feature>
<dbReference type="Pfam" id="PF03611">
    <property type="entry name" value="EIIC-GAT"/>
    <property type="match status" value="1"/>
</dbReference>
<sequence>MLDVIVNDILGTPAILVGLFALVGLLIQKKSASTVLSGTLKTIMGFVILGAGAAVLIGSLDHFSKMFDHAFNVQGVIPNNEAIVAAAQTEFGTATAMIMVFGMVMNLLLARFTPLKYIFLTGHHTLFMACLIAASLSVGGMSGAPLIIIGSILLGICMVVFPAMLQPFVRQITGSDDFAVGHFGSVGYYVSAQIGKIFGNKGKSTEDIKVPKSLGFLRDTSVAISLTMTLFFIIVALFAGQSYIEAELSGGSNFIVFAIIQAITFAAGVYIILAGVRMLIAEIIPAFKGIADKVVPNSKPALDCPTIFPFAPNAVIIGFLFSFLAGILSMFALPLLGLKVIVPGLVPHFFTGAAAGVFGNATGGRIGSMAGSFANGIIISFLPAILLIFMGDIGYEGTTFGDSDFGIVGILIINILKLFGAV</sequence>
<dbReference type="PANTHER" id="PTHR33843:SF4">
    <property type="entry name" value="ASCORBATE-SPECIFIC PTS SYSTEM EIIC COMPONENT"/>
    <property type="match status" value="1"/>
</dbReference>
<evidence type="ECO:0000256" key="8">
    <source>
        <dbReference type="ARBA" id="ARBA00022989"/>
    </source>
</evidence>
<evidence type="ECO:0000256" key="10">
    <source>
        <dbReference type="ARBA" id="ARBA00037387"/>
    </source>
</evidence>
<feature type="transmembrane region" description="Helical" evidence="14">
    <location>
        <begin position="117"/>
        <end position="138"/>
    </location>
</feature>
<dbReference type="EMBL" id="LGRV01000003">
    <property type="protein sequence ID" value="KOS69213.1"/>
    <property type="molecule type" value="Genomic_DNA"/>
</dbReference>
<accession>A0ABR5K2R3</accession>
<evidence type="ECO:0000256" key="3">
    <source>
        <dbReference type="ARBA" id="ARBA00022448"/>
    </source>
</evidence>
<feature type="transmembrane region" description="Helical" evidence="14">
    <location>
        <begin position="340"/>
        <end position="361"/>
    </location>
</feature>
<feature type="transmembrane region" description="Helical" evidence="14">
    <location>
        <begin position="373"/>
        <end position="391"/>
    </location>
</feature>
<evidence type="ECO:0000313" key="16">
    <source>
        <dbReference type="Proteomes" id="UP000050668"/>
    </source>
</evidence>
<evidence type="ECO:0000313" key="15">
    <source>
        <dbReference type="EMBL" id="KOS69213.1"/>
    </source>
</evidence>